<evidence type="ECO:0000256" key="3">
    <source>
        <dbReference type="SAM" id="SignalP"/>
    </source>
</evidence>
<dbReference type="Proteomes" id="UP001470752">
    <property type="component" value="Unassembled WGS sequence"/>
</dbReference>
<evidence type="ECO:0008006" key="6">
    <source>
        <dbReference type="Google" id="ProtNLM"/>
    </source>
</evidence>
<keyword evidence="3" id="KW-0732">Signal</keyword>
<feature type="compositionally biased region" description="Acidic residues" evidence="1">
    <location>
        <begin position="162"/>
        <end position="172"/>
    </location>
</feature>
<proteinExistence type="predicted"/>
<comment type="caution">
    <text evidence="4">The sequence shown here is derived from an EMBL/GenBank/DDBJ whole genome shotgun (WGS) entry which is preliminary data.</text>
</comment>
<keyword evidence="2" id="KW-1133">Transmembrane helix</keyword>
<dbReference type="Gene3D" id="2.60.40.2700">
    <property type="match status" value="1"/>
</dbReference>
<keyword evidence="5" id="KW-1185">Reference proteome</keyword>
<feature type="signal peptide" evidence="3">
    <location>
        <begin position="1"/>
        <end position="26"/>
    </location>
</feature>
<evidence type="ECO:0000256" key="2">
    <source>
        <dbReference type="SAM" id="Phobius"/>
    </source>
</evidence>
<feature type="region of interest" description="Disordered" evidence="1">
    <location>
        <begin position="126"/>
        <end position="221"/>
    </location>
</feature>
<accession>A0ABV1CP52</accession>
<protein>
    <recommendedName>
        <fullName evidence="6">Choice-of-anchor D domain-containing protein</fullName>
    </recommendedName>
</protein>
<keyword evidence="2" id="KW-0472">Membrane</keyword>
<gene>
    <name evidence="4" type="ORF">AAAX94_13825</name>
</gene>
<feature type="compositionally biased region" description="Low complexity" evidence="1">
    <location>
        <begin position="377"/>
        <end position="389"/>
    </location>
</feature>
<organism evidence="4 5">
    <name type="scientific">Blautia acetigignens</name>
    <dbReference type="NCBI Taxonomy" id="2981783"/>
    <lineage>
        <taxon>Bacteria</taxon>
        <taxon>Bacillati</taxon>
        <taxon>Bacillota</taxon>
        <taxon>Clostridia</taxon>
        <taxon>Lachnospirales</taxon>
        <taxon>Lachnospiraceae</taxon>
        <taxon>Blautia</taxon>
    </lineage>
</organism>
<dbReference type="InterPro" id="IPR013783">
    <property type="entry name" value="Ig-like_fold"/>
</dbReference>
<reference evidence="4 5" key="1">
    <citation type="submission" date="2024-04" db="EMBL/GenBank/DDBJ databases">
        <title>Human intestinal bacterial collection.</title>
        <authorList>
            <person name="Pauvert C."/>
            <person name="Hitch T.C.A."/>
            <person name="Clavel T."/>
        </authorList>
    </citation>
    <scope>NUCLEOTIDE SEQUENCE [LARGE SCALE GENOMIC DNA]</scope>
    <source>
        <strain evidence="4 5">CLA-AA-H161</strain>
    </source>
</reference>
<dbReference type="EMBL" id="JBBNFW010000184">
    <property type="protein sequence ID" value="MEQ2414093.1"/>
    <property type="molecule type" value="Genomic_DNA"/>
</dbReference>
<feature type="transmembrane region" description="Helical" evidence="2">
    <location>
        <begin position="872"/>
        <end position="892"/>
    </location>
</feature>
<feature type="compositionally biased region" description="Acidic residues" evidence="1">
    <location>
        <begin position="129"/>
        <end position="138"/>
    </location>
</feature>
<name>A0ABV1CP52_9FIRM</name>
<keyword evidence="2" id="KW-0812">Transmembrane</keyword>
<dbReference type="RefSeq" id="WP_243000300.1">
    <property type="nucleotide sequence ID" value="NZ_JAOQJM010000013.1"/>
</dbReference>
<evidence type="ECO:0000313" key="5">
    <source>
        <dbReference type="Proteomes" id="UP001470752"/>
    </source>
</evidence>
<feature type="compositionally biased region" description="Low complexity" evidence="1">
    <location>
        <begin position="192"/>
        <end position="215"/>
    </location>
</feature>
<feature type="region of interest" description="Disordered" evidence="1">
    <location>
        <begin position="234"/>
        <end position="268"/>
    </location>
</feature>
<evidence type="ECO:0000313" key="4">
    <source>
        <dbReference type="EMBL" id="MEQ2414093.1"/>
    </source>
</evidence>
<feature type="region of interest" description="Disordered" evidence="1">
    <location>
        <begin position="373"/>
        <end position="417"/>
    </location>
</feature>
<feature type="compositionally biased region" description="Low complexity" evidence="1">
    <location>
        <begin position="253"/>
        <end position="268"/>
    </location>
</feature>
<evidence type="ECO:0000256" key="1">
    <source>
        <dbReference type="SAM" id="MobiDB-lite"/>
    </source>
</evidence>
<feature type="chain" id="PRO_5046042682" description="Choice-of-anchor D domain-containing protein" evidence="3">
    <location>
        <begin position="27"/>
        <end position="897"/>
    </location>
</feature>
<dbReference type="Gene3D" id="2.60.40.10">
    <property type="entry name" value="Immunoglobulins"/>
    <property type="match status" value="1"/>
</dbReference>
<sequence length="897" mass="94120">MRSRKIIAMVMTFLMMLSLLPSLVFASAVPSGELGGKLKIKGTAAVGSELSADYTKVTPEGLSDDYVSFSWSRKTGDQLTEVGTEKTYKLTADDLGNKIQLKITGKSELGVTGELKANTVEIVATPEEAPQETTEDPDAAAAQDTAAEDSAAEDIQQAEDAQPAEDTQDEVIDIGGEPEASADEMQPAENQTAADTTDTSDSAADSADAAQPADTATDDSVIDIGTEDYLEIPEEGQSNDASEADNAQDAQAPEEVSYAAEAAADTASEDGTAVVDFGTVDAGFTQEESNSIAKTVTIKNTGTGTLNFNEISPEHFMVQDINEPLAAGEQTSVWIMPRAGVEAGEYKDTITYTTEEGTEVSFNADMVVAAADDQTPAEEPTTDPTPTEEPSADNQIPTEEPAEPTPEVPSEPEVQNDPKIEAADETITDNTVNLGEFTVDADTAPTPVKLKNSGTGTVKLAVQTDKDFVTAAFASEEIELPADGSTTAALSITPNDTSETGDFEDTVTVVNAETGDTLLALKVSYSVKETPAPELTADPSKVEFDSKEVGYTEAPVAATVTLENTGNVKLTNLTVSISGSEFTLGNLPVAELDSSQTASFTVAPAVGLAAGSYSQNISIKADQITEIVIPVSFTVTEAAVKLTAVSKPADITLANGVEKSAEGLQLPSTVKITTTAGDMNASVAWDVNGCAYNQNSAEAQKFSVNGTVTLPDGVTNPDNLNLIVSVNVSVSRGPIVSDASKNTITGISSDGSYTTETKITFTAVGAGTDIENPIKGDVRYLPLNWEVLESRSWDKAPYSATFRMGKSGNYTLTVTYNQQKFDGSNWVNTGTQDTKQVNFTVAAAPNQTLTPAADKSDANQKNAVKTGDNTPILPFVIILVIAVVLIAGILVYRNKKK</sequence>